<feature type="compositionally biased region" description="Basic and acidic residues" evidence="1">
    <location>
        <begin position="333"/>
        <end position="342"/>
    </location>
</feature>
<feature type="compositionally biased region" description="Basic and acidic residues" evidence="1">
    <location>
        <begin position="351"/>
        <end position="367"/>
    </location>
</feature>
<sequence>MANYDDYDYDSRPSRRPKLRYPDEDSGDDLRAPPRRSSKLDDHTYRKDPKAAKYGARDHGDPRDIEPRGSSSENRKEHKLRSAGGKGGLSSRRDDFGDDEDEDYVKIPKRSSPKRYSDDDDFRAADGRYPSKSKSYSRGKGKDDFDDEPPRKNETRKRDTRDTYGLDDDDDGIVPIRRSKSHQAPREKDPYDDIAPVRTSSYRKPRGYNEDDYDDDPAPPRRSRTHHYGDDRDDSTRDKGYRSDGREMRSTKSRGAKYDYNYDDRERDRPRYSDRERQRERGYYGDTGGRDTARRAKDYDYKDYDDYDKPSHRSAGRGYRSLDDAPSSRSSRKYRDSDRDDPYSYGSGGRRARDRDRDRSRSRDRYSKSRSRKSNGLKLDMDSLGRYYEQGQRHYKTFKPLVDGVAKLYLDSKKT</sequence>
<comment type="caution">
    <text evidence="2">The sequence shown here is derived from an EMBL/GenBank/DDBJ whole genome shotgun (WGS) entry which is preliminary data.</text>
</comment>
<evidence type="ECO:0000256" key="1">
    <source>
        <dbReference type="SAM" id="MobiDB-lite"/>
    </source>
</evidence>
<feature type="compositionally biased region" description="Basic and acidic residues" evidence="1">
    <location>
        <begin position="140"/>
        <end position="164"/>
    </location>
</feature>
<keyword evidence="3" id="KW-1185">Reference proteome</keyword>
<gene>
    <name evidence="2" type="ORF">UCRPC4_g05275</name>
</gene>
<reference evidence="2 3" key="1">
    <citation type="submission" date="2015-05" db="EMBL/GenBank/DDBJ databases">
        <title>Distinctive expansion of gene families associated with plant cell wall degradation and secondary metabolism in the genomes of grapevine trunk pathogens.</title>
        <authorList>
            <person name="Lawrence D.P."/>
            <person name="Travadon R."/>
            <person name="Rolshausen P.E."/>
            <person name="Baumgartner K."/>
        </authorList>
    </citation>
    <scope>NUCLEOTIDE SEQUENCE [LARGE SCALE GENOMIC DNA]</scope>
    <source>
        <strain evidence="2">UCRPC4</strain>
    </source>
</reference>
<evidence type="ECO:0000313" key="3">
    <source>
        <dbReference type="Proteomes" id="UP000053317"/>
    </source>
</evidence>
<evidence type="ECO:0000313" key="2">
    <source>
        <dbReference type="EMBL" id="KKY18071.1"/>
    </source>
</evidence>
<dbReference type="Proteomes" id="UP000053317">
    <property type="component" value="Unassembled WGS sequence"/>
</dbReference>
<accession>A0A0G2E6U3</accession>
<protein>
    <submittedName>
        <fullName evidence="2">Uncharacterized protein</fullName>
    </submittedName>
</protein>
<organism evidence="2 3">
    <name type="scientific">Phaeomoniella chlamydospora</name>
    <name type="common">Phaeoacremonium chlamydosporum</name>
    <dbReference type="NCBI Taxonomy" id="158046"/>
    <lineage>
        <taxon>Eukaryota</taxon>
        <taxon>Fungi</taxon>
        <taxon>Dikarya</taxon>
        <taxon>Ascomycota</taxon>
        <taxon>Pezizomycotina</taxon>
        <taxon>Eurotiomycetes</taxon>
        <taxon>Chaetothyriomycetidae</taxon>
        <taxon>Phaeomoniellales</taxon>
        <taxon>Phaeomoniellaceae</taxon>
        <taxon>Phaeomoniella</taxon>
    </lineage>
</organism>
<dbReference type="AlphaFoldDB" id="A0A0G2E6U3"/>
<reference evidence="2 3" key="2">
    <citation type="submission" date="2015-05" db="EMBL/GenBank/DDBJ databases">
        <authorList>
            <person name="Morales-Cruz A."/>
            <person name="Amrine K.C."/>
            <person name="Cantu D."/>
        </authorList>
    </citation>
    <scope>NUCLEOTIDE SEQUENCE [LARGE SCALE GENOMIC DNA]</scope>
    <source>
        <strain evidence="2">UCRPC4</strain>
    </source>
</reference>
<feature type="compositionally biased region" description="Low complexity" evidence="1">
    <location>
        <begin position="127"/>
        <end position="138"/>
    </location>
</feature>
<dbReference type="EMBL" id="LCWF01000133">
    <property type="protein sequence ID" value="KKY18071.1"/>
    <property type="molecule type" value="Genomic_DNA"/>
</dbReference>
<feature type="region of interest" description="Disordered" evidence="1">
    <location>
        <begin position="1"/>
        <end position="382"/>
    </location>
</feature>
<name>A0A0G2E6U3_PHACM</name>
<feature type="compositionally biased region" description="Basic and acidic residues" evidence="1">
    <location>
        <begin position="20"/>
        <end position="67"/>
    </location>
</feature>
<proteinExistence type="predicted"/>
<feature type="compositionally biased region" description="Basic and acidic residues" evidence="1">
    <location>
        <begin position="227"/>
        <end position="311"/>
    </location>
</feature>
<dbReference type="OrthoDB" id="4161448at2759"/>